<evidence type="ECO:0000256" key="3">
    <source>
        <dbReference type="ARBA" id="ARBA00022946"/>
    </source>
</evidence>
<dbReference type="GO" id="GO:0003735">
    <property type="term" value="F:structural constituent of ribosome"/>
    <property type="evidence" value="ECO:0007669"/>
    <property type="project" value="InterPro"/>
</dbReference>
<dbReference type="Gene3D" id="2.30.30.30">
    <property type="match status" value="1"/>
</dbReference>
<dbReference type="EMBL" id="UFQT01001286">
    <property type="protein sequence ID" value="SSX29843.1"/>
    <property type="molecule type" value="Genomic_DNA"/>
</dbReference>
<evidence type="ECO:0000256" key="5">
    <source>
        <dbReference type="ARBA" id="ARBA00023128"/>
    </source>
</evidence>
<comment type="subcellular location">
    <subcellularLocation>
        <location evidence="1">Mitochondrion</location>
    </subcellularLocation>
</comment>
<dbReference type="EMBL" id="UFQT01005118">
    <property type="protein sequence ID" value="SSX35907.1"/>
    <property type="molecule type" value="Genomic_DNA"/>
</dbReference>
<dbReference type="GO" id="GO:0005739">
    <property type="term" value="C:mitochondrion"/>
    <property type="evidence" value="ECO:0007669"/>
    <property type="project" value="UniProtKB-SubCell"/>
</dbReference>
<dbReference type="GO" id="GO:1990904">
    <property type="term" value="C:ribonucleoprotein complex"/>
    <property type="evidence" value="ECO:0007669"/>
    <property type="project" value="UniProtKB-KW"/>
</dbReference>
<accession>A0A336MLY7</accession>
<dbReference type="SUPFAM" id="SSF50104">
    <property type="entry name" value="Translation proteins SH3-like domain"/>
    <property type="match status" value="1"/>
</dbReference>
<evidence type="ECO:0000259" key="10">
    <source>
        <dbReference type="SMART" id="SM00739"/>
    </source>
</evidence>
<dbReference type="AlphaFoldDB" id="A0A336MLY7"/>
<dbReference type="InterPro" id="IPR005825">
    <property type="entry name" value="Ribosomal_uL24_CS"/>
</dbReference>
<reference evidence="11" key="1">
    <citation type="submission" date="2018-07" db="EMBL/GenBank/DDBJ databases">
        <authorList>
            <person name="Quirk P.G."/>
            <person name="Krulwich T.A."/>
        </authorList>
    </citation>
    <scope>NUCLEOTIDE SEQUENCE</scope>
</reference>
<dbReference type="SMART" id="SM00739">
    <property type="entry name" value="KOW"/>
    <property type="match status" value="1"/>
</dbReference>
<dbReference type="VEuPathDB" id="VectorBase:CSON011610"/>
<proteinExistence type="inferred from homology"/>
<dbReference type="InterPro" id="IPR008991">
    <property type="entry name" value="Translation_prot_SH3-like_sf"/>
</dbReference>
<dbReference type="InterPro" id="IPR041988">
    <property type="entry name" value="Ribosomal_uL24_KOW"/>
</dbReference>
<dbReference type="Pfam" id="PF17136">
    <property type="entry name" value="ribosomal_L24"/>
    <property type="match status" value="1"/>
</dbReference>
<keyword evidence="3" id="KW-0809">Transit peptide</keyword>
<dbReference type="InterPro" id="IPR005824">
    <property type="entry name" value="KOW"/>
</dbReference>
<dbReference type="Pfam" id="PF00467">
    <property type="entry name" value="KOW"/>
    <property type="match status" value="1"/>
</dbReference>
<organism evidence="11">
    <name type="scientific">Culicoides sonorensis</name>
    <name type="common">Biting midge</name>
    <dbReference type="NCBI Taxonomy" id="179676"/>
    <lineage>
        <taxon>Eukaryota</taxon>
        <taxon>Metazoa</taxon>
        <taxon>Ecdysozoa</taxon>
        <taxon>Arthropoda</taxon>
        <taxon>Hexapoda</taxon>
        <taxon>Insecta</taxon>
        <taxon>Pterygota</taxon>
        <taxon>Neoptera</taxon>
        <taxon>Endopterygota</taxon>
        <taxon>Diptera</taxon>
        <taxon>Nematocera</taxon>
        <taxon>Chironomoidea</taxon>
        <taxon>Ceratopogonidae</taxon>
        <taxon>Ceratopogoninae</taxon>
        <taxon>Culicoides</taxon>
        <taxon>Monoculicoides</taxon>
    </lineage>
</organism>
<keyword evidence="5" id="KW-0496">Mitochondrion</keyword>
<comment type="similarity">
    <text evidence="2 9">Belongs to the universal ribosomal protein uL24 family.</text>
</comment>
<evidence type="ECO:0000256" key="2">
    <source>
        <dbReference type="ARBA" id="ARBA00010618"/>
    </source>
</evidence>
<keyword evidence="4 9" id="KW-0689">Ribosomal protein</keyword>
<dbReference type="VEuPathDB" id="VectorBase:CSON001783"/>
<dbReference type="PANTHER" id="PTHR12903">
    <property type="entry name" value="MITOCHONDRIAL RIBOSOMAL PROTEIN L24"/>
    <property type="match status" value="1"/>
</dbReference>
<dbReference type="PROSITE" id="PS01108">
    <property type="entry name" value="RIBOSOMAL_L24"/>
    <property type="match status" value="1"/>
</dbReference>
<evidence type="ECO:0000256" key="7">
    <source>
        <dbReference type="ARBA" id="ARBA00035283"/>
    </source>
</evidence>
<feature type="domain" description="KOW" evidence="10">
    <location>
        <begin position="87"/>
        <end position="114"/>
    </location>
</feature>
<evidence type="ECO:0000256" key="4">
    <source>
        <dbReference type="ARBA" id="ARBA00022980"/>
    </source>
</evidence>
<dbReference type="InterPro" id="IPR057264">
    <property type="entry name" value="Ribosomal_uL24_C"/>
</dbReference>
<evidence type="ECO:0000256" key="8">
    <source>
        <dbReference type="ARBA" id="ARBA00035357"/>
    </source>
</evidence>
<dbReference type="GO" id="GO:0003723">
    <property type="term" value="F:RNA binding"/>
    <property type="evidence" value="ECO:0007669"/>
    <property type="project" value="InterPro"/>
</dbReference>
<dbReference type="GO" id="GO:0006412">
    <property type="term" value="P:translation"/>
    <property type="evidence" value="ECO:0007669"/>
    <property type="project" value="InterPro"/>
</dbReference>
<evidence type="ECO:0000313" key="11">
    <source>
        <dbReference type="EMBL" id="SSX29843.1"/>
    </source>
</evidence>
<keyword evidence="6 9" id="KW-0687">Ribonucleoprotein</keyword>
<gene>
    <name evidence="11" type="primary">CSON001783</name>
    <name evidence="12" type="synonym">CSON011610</name>
</gene>
<dbReference type="OMA" id="DFEWRFT"/>
<dbReference type="HAMAP" id="MF_01326_B">
    <property type="entry name" value="Ribosomal_uL24_B"/>
    <property type="match status" value="1"/>
</dbReference>
<dbReference type="NCBIfam" id="TIGR01079">
    <property type="entry name" value="rplX_bact"/>
    <property type="match status" value="1"/>
</dbReference>
<evidence type="ECO:0000313" key="12">
    <source>
        <dbReference type="EMBL" id="SSX35907.1"/>
    </source>
</evidence>
<dbReference type="GO" id="GO:0005840">
    <property type="term" value="C:ribosome"/>
    <property type="evidence" value="ECO:0007669"/>
    <property type="project" value="UniProtKB-KW"/>
</dbReference>
<dbReference type="InterPro" id="IPR014722">
    <property type="entry name" value="Rib_uL2_dom2"/>
</dbReference>
<dbReference type="FunFam" id="2.30.30.30:FF:000032">
    <property type="entry name" value="39S ribosomal protein L24, mitochondrial"/>
    <property type="match status" value="1"/>
</dbReference>
<protein>
    <recommendedName>
        <fullName evidence="7">Large ribosomal subunit protein uL24m</fullName>
    </recommendedName>
    <alternativeName>
        <fullName evidence="8">39S ribosomal protein L24, mitochondrial</fullName>
    </alternativeName>
</protein>
<evidence type="ECO:0000256" key="6">
    <source>
        <dbReference type="ARBA" id="ARBA00023274"/>
    </source>
</evidence>
<sequence length="251" mass="29477">MRLGTVLLQRFSRISTRFSNLPEEYIERTYNPVYYKTPDDPRYSKVEIKRKKFRFTTNRPWTGGFRNQNMPGTLRKKVFVEPIAEWNIFRGDRVEVLVGRDKGKQGIVTEVIAERNWVIVEGLNTHMRIIGKKKDFPGIVLKSEAPLLVTNQVALVDPSDLVSTPVEWRYTEEGEKVRVSTRTGRIIPMPKAHEETHDYKDRKIYIEREKDTKAEDASAITFVPTLETFEMNIMREMGIKEDREPAKTYWY</sequence>
<dbReference type="CDD" id="cd06089">
    <property type="entry name" value="KOW_RPL26"/>
    <property type="match status" value="1"/>
</dbReference>
<name>A0A336MLY7_CULSO</name>
<evidence type="ECO:0000256" key="9">
    <source>
        <dbReference type="RuleBase" id="RU003477"/>
    </source>
</evidence>
<evidence type="ECO:0000256" key="1">
    <source>
        <dbReference type="ARBA" id="ARBA00004173"/>
    </source>
</evidence>
<dbReference type="InterPro" id="IPR003256">
    <property type="entry name" value="Ribosomal_uL24"/>
</dbReference>